<dbReference type="AlphaFoldDB" id="A0A2H5XCS3"/>
<protein>
    <submittedName>
        <fullName evidence="2">Uncharacterized protein</fullName>
    </submittedName>
</protein>
<keyword evidence="1" id="KW-0812">Transmembrane</keyword>
<name>A0A2H5XCS3_9BACT</name>
<comment type="caution">
    <text evidence="2">The sequence shown here is derived from an EMBL/GenBank/DDBJ whole genome shotgun (WGS) entry which is preliminary data.</text>
</comment>
<keyword evidence="1" id="KW-0472">Membrane</keyword>
<feature type="transmembrane region" description="Helical" evidence="1">
    <location>
        <begin position="62"/>
        <end position="86"/>
    </location>
</feature>
<accession>A0A2H5XCS3</accession>
<evidence type="ECO:0000313" key="2">
    <source>
        <dbReference type="EMBL" id="GBC98980.1"/>
    </source>
</evidence>
<proteinExistence type="predicted"/>
<organism evidence="2 3">
    <name type="scientific">Candidatus Fervidibacter japonicus</name>
    <dbReference type="NCBI Taxonomy" id="2035412"/>
    <lineage>
        <taxon>Bacteria</taxon>
        <taxon>Candidatus Fervidibacterota</taxon>
        <taxon>Candidatus Fervidibacter</taxon>
    </lineage>
</organism>
<dbReference type="Proteomes" id="UP000236173">
    <property type="component" value="Unassembled WGS sequence"/>
</dbReference>
<evidence type="ECO:0000313" key="3">
    <source>
        <dbReference type="Proteomes" id="UP000236173"/>
    </source>
</evidence>
<dbReference type="EMBL" id="BEHT01000018">
    <property type="protein sequence ID" value="GBC98980.1"/>
    <property type="molecule type" value="Genomic_DNA"/>
</dbReference>
<gene>
    <name evidence="2" type="ORF">HRbin17_01501</name>
</gene>
<evidence type="ECO:0000256" key="1">
    <source>
        <dbReference type="SAM" id="Phobius"/>
    </source>
</evidence>
<keyword evidence="1" id="KW-1133">Transmembrane helix</keyword>
<feature type="transmembrane region" description="Helical" evidence="1">
    <location>
        <begin position="20"/>
        <end position="41"/>
    </location>
</feature>
<reference evidence="3" key="1">
    <citation type="submission" date="2017-09" db="EMBL/GenBank/DDBJ databases">
        <title>Metaegenomics of thermophilic ammonia-oxidizing enrichment culture.</title>
        <authorList>
            <person name="Kato S."/>
            <person name="Suzuki K."/>
        </authorList>
    </citation>
    <scope>NUCLEOTIDE SEQUENCE [LARGE SCALE GENOMIC DNA]</scope>
</reference>
<sequence length="207" mass="23972">MVYHFRYAQREHLRTNLKSLYFMFWALVLLPPFVGGISILVRWGLLADGSKLSGKLNEWQKLLGLTGIMVFCAIYIVLIVFISLIAKSLHFIDAEYKLDDMGMTIMTNSILIEIKWLEIEEIKRPTKLSRFLPFWDGVVVFITPQTALPVGIAYLHKKKEEFLHLLQTHLPSFCVNELSKIVNLSPAGLWIMEDKRLKLSVRRKLLP</sequence>